<proteinExistence type="predicted"/>
<keyword evidence="1" id="KW-0472">Membrane</keyword>
<dbReference type="AlphaFoldDB" id="A0AAW2BFP2"/>
<dbReference type="Pfam" id="PF13968">
    <property type="entry name" value="DUF4220"/>
    <property type="match status" value="1"/>
</dbReference>
<dbReference type="InterPro" id="IPR025315">
    <property type="entry name" value="DUF4220"/>
</dbReference>
<reference evidence="3 4" key="1">
    <citation type="submission" date="2024-01" db="EMBL/GenBank/DDBJ databases">
        <title>A telomere-to-telomere, gap-free genome of sweet tea (Lithocarpus litseifolius).</title>
        <authorList>
            <person name="Zhou J."/>
        </authorList>
    </citation>
    <scope>NUCLEOTIDE SEQUENCE [LARGE SCALE GENOMIC DNA]</scope>
    <source>
        <strain evidence="3">Zhou-2022a</strain>
        <tissue evidence="3">Leaf</tissue>
    </source>
</reference>
<name>A0AAW2BFP2_9ROSI</name>
<evidence type="ECO:0000259" key="2">
    <source>
        <dbReference type="Pfam" id="PF13968"/>
    </source>
</evidence>
<comment type="caution">
    <text evidence="3">The sequence shown here is derived from an EMBL/GenBank/DDBJ whole genome shotgun (WGS) entry which is preliminary data.</text>
</comment>
<protein>
    <recommendedName>
        <fullName evidence="2">DUF4220 domain-containing protein</fullName>
    </recommendedName>
</protein>
<organism evidence="3 4">
    <name type="scientific">Lithocarpus litseifolius</name>
    <dbReference type="NCBI Taxonomy" id="425828"/>
    <lineage>
        <taxon>Eukaryota</taxon>
        <taxon>Viridiplantae</taxon>
        <taxon>Streptophyta</taxon>
        <taxon>Embryophyta</taxon>
        <taxon>Tracheophyta</taxon>
        <taxon>Spermatophyta</taxon>
        <taxon>Magnoliopsida</taxon>
        <taxon>eudicotyledons</taxon>
        <taxon>Gunneridae</taxon>
        <taxon>Pentapetalae</taxon>
        <taxon>rosids</taxon>
        <taxon>fabids</taxon>
        <taxon>Fagales</taxon>
        <taxon>Fagaceae</taxon>
        <taxon>Lithocarpus</taxon>
    </lineage>
</organism>
<feature type="transmembrane region" description="Helical" evidence="1">
    <location>
        <begin position="137"/>
        <end position="153"/>
    </location>
</feature>
<keyword evidence="1" id="KW-1133">Transmembrane helix</keyword>
<dbReference type="PANTHER" id="PTHR31325">
    <property type="entry name" value="OS01G0798800 PROTEIN-RELATED"/>
    <property type="match status" value="1"/>
</dbReference>
<keyword evidence="4" id="KW-1185">Reference proteome</keyword>
<evidence type="ECO:0000256" key="1">
    <source>
        <dbReference type="SAM" id="Phobius"/>
    </source>
</evidence>
<evidence type="ECO:0000313" key="4">
    <source>
        <dbReference type="Proteomes" id="UP001459277"/>
    </source>
</evidence>
<dbReference type="Proteomes" id="UP001459277">
    <property type="component" value="Unassembled WGS sequence"/>
</dbReference>
<feature type="domain" description="DUF4220" evidence="2">
    <location>
        <begin position="24"/>
        <end position="322"/>
    </location>
</feature>
<evidence type="ECO:0000313" key="3">
    <source>
        <dbReference type="EMBL" id="KAK9984741.1"/>
    </source>
</evidence>
<accession>A0AAW2BFP2</accession>
<dbReference type="EMBL" id="JAZDWU010000012">
    <property type="protein sequence ID" value="KAK9984741.1"/>
    <property type="molecule type" value="Genomic_DNA"/>
</dbReference>
<sequence length="322" mass="36159">MINPIPDRLKAVWDKWNIRAIILAASFAIGHIANSQVPDSANPITDDKKCHLVGKNSMICQGKVSHSSGNKGNKSSENADLLAFWAPFLLLHLGGPDPISAFALEDNELWLRHLFNLLVQVIVTGYVFLLTLPENKLLVPTLLMFVAGIIKFFERTRALFLASLDRFRESMLKAPDAGPNYAKLMEEYSSKKEAGLPTRIEMTPEPGKDSKLATAVKEELKELDVVKYAYNFRERNESQEFFRRIDKEDALKIIDLELNFIYEALYTKVVVVHNKIGYAFRAVSVGTVVAAFVIFARLNKICFTKFDINVTYALLGGAICLD</sequence>
<gene>
    <name evidence="3" type="ORF">SO802_034266</name>
</gene>
<feature type="transmembrane region" description="Helical" evidence="1">
    <location>
        <begin position="114"/>
        <end position="131"/>
    </location>
</feature>
<keyword evidence="1" id="KW-0812">Transmembrane</keyword>
<feature type="transmembrane region" description="Helical" evidence="1">
    <location>
        <begin position="278"/>
        <end position="298"/>
    </location>
</feature>